<dbReference type="EMBL" id="MU004198">
    <property type="protein sequence ID" value="KAF2489871.1"/>
    <property type="molecule type" value="Genomic_DNA"/>
</dbReference>
<proteinExistence type="predicted"/>
<dbReference type="OrthoDB" id="5423818at2759"/>
<protein>
    <recommendedName>
        <fullName evidence="4">Transcription factor domain-containing protein</fullName>
    </recommendedName>
</protein>
<reference evidence="2" key="1">
    <citation type="journal article" date="2020" name="Stud. Mycol.">
        <title>101 Dothideomycetes genomes: a test case for predicting lifestyles and emergence of pathogens.</title>
        <authorList>
            <person name="Haridas S."/>
            <person name="Albert R."/>
            <person name="Binder M."/>
            <person name="Bloem J."/>
            <person name="Labutti K."/>
            <person name="Salamov A."/>
            <person name="Andreopoulos B."/>
            <person name="Baker S."/>
            <person name="Barry K."/>
            <person name="Bills G."/>
            <person name="Bluhm B."/>
            <person name="Cannon C."/>
            <person name="Castanera R."/>
            <person name="Culley D."/>
            <person name="Daum C."/>
            <person name="Ezra D."/>
            <person name="Gonzalez J."/>
            <person name="Henrissat B."/>
            <person name="Kuo A."/>
            <person name="Liang C."/>
            <person name="Lipzen A."/>
            <person name="Lutzoni F."/>
            <person name="Magnuson J."/>
            <person name="Mondo S."/>
            <person name="Nolan M."/>
            <person name="Ohm R."/>
            <person name="Pangilinan J."/>
            <person name="Park H.-J."/>
            <person name="Ramirez L."/>
            <person name="Alfaro M."/>
            <person name="Sun H."/>
            <person name="Tritt A."/>
            <person name="Yoshinaga Y."/>
            <person name="Zwiers L.-H."/>
            <person name="Turgeon B."/>
            <person name="Goodwin S."/>
            <person name="Spatafora J."/>
            <person name="Crous P."/>
            <person name="Grigoriev I."/>
        </authorList>
    </citation>
    <scope>NUCLEOTIDE SEQUENCE</scope>
    <source>
        <strain evidence="2">CBS 269.34</strain>
    </source>
</reference>
<evidence type="ECO:0000313" key="2">
    <source>
        <dbReference type="EMBL" id="KAF2489871.1"/>
    </source>
</evidence>
<organism evidence="2 3">
    <name type="scientific">Lophium mytilinum</name>
    <dbReference type="NCBI Taxonomy" id="390894"/>
    <lineage>
        <taxon>Eukaryota</taxon>
        <taxon>Fungi</taxon>
        <taxon>Dikarya</taxon>
        <taxon>Ascomycota</taxon>
        <taxon>Pezizomycotina</taxon>
        <taxon>Dothideomycetes</taxon>
        <taxon>Pleosporomycetidae</taxon>
        <taxon>Mytilinidiales</taxon>
        <taxon>Mytilinidiaceae</taxon>
        <taxon>Lophium</taxon>
    </lineage>
</organism>
<evidence type="ECO:0000313" key="3">
    <source>
        <dbReference type="Proteomes" id="UP000799750"/>
    </source>
</evidence>
<evidence type="ECO:0008006" key="4">
    <source>
        <dbReference type="Google" id="ProtNLM"/>
    </source>
</evidence>
<name>A0A6A6QCK1_9PEZI</name>
<accession>A0A6A6QCK1</accession>
<evidence type="ECO:0000256" key="1">
    <source>
        <dbReference type="SAM" id="MobiDB-lite"/>
    </source>
</evidence>
<feature type="region of interest" description="Disordered" evidence="1">
    <location>
        <begin position="1"/>
        <end position="20"/>
    </location>
</feature>
<dbReference type="Proteomes" id="UP000799750">
    <property type="component" value="Unassembled WGS sequence"/>
</dbReference>
<keyword evidence="3" id="KW-1185">Reference proteome</keyword>
<sequence length="364" mass="41561">MRGIDSPSVETEETCRNNSPSITNYTWDHQIFGPECSYVSDLTTDFGPVEGNPLGSHVDASSISGEAQSQLASNAITLSEQSLQSSFSIPASLSYQDPSSLFERRKFSEPELELTGDLALHILRSYPYMMANQGSVPPFIHPKYQYLSESDTARPNPLDAALNLAKMLLHGRRMNKSLIWGLIRIEQERLLNEYPSFSKWEVLETLQALVIYILLRIIEGRHDYTNFDTQLLASINAICRHITSKYGNLISPDELRGRMISWKDWVFFESRRRIIHAQITTPSQAMPEYPYSPAPSPITMWRAENEFDWTVDYTEYLHKNMMYGMLRNGDLVKLKEAAGSHHDRWYAYADSFGLLVTLVANMIN</sequence>
<gene>
    <name evidence="2" type="ORF">BU16DRAFT_566970</name>
</gene>
<dbReference type="AlphaFoldDB" id="A0A6A6QCK1"/>